<dbReference type="PANTHER" id="PTHR32154:SF0">
    <property type="entry name" value="PYRUVATE-FLAVODOXIN OXIDOREDUCTASE-RELATED"/>
    <property type="match status" value="1"/>
</dbReference>
<dbReference type="InterPro" id="IPR050722">
    <property type="entry name" value="Pyruvate:ferred/Flavod_OxRd"/>
</dbReference>
<comment type="catalytic activity">
    <reaction evidence="9">
        <text>2 oxidized [2Fe-2S]-[ferredoxin] + pyruvate + CoA = 2 reduced [2Fe-2S]-[ferredoxin] + acetyl-CoA + CO2 + H(+)</text>
        <dbReference type="Rhea" id="RHEA:12765"/>
        <dbReference type="Rhea" id="RHEA-COMP:10000"/>
        <dbReference type="Rhea" id="RHEA-COMP:10001"/>
        <dbReference type="ChEBI" id="CHEBI:15361"/>
        <dbReference type="ChEBI" id="CHEBI:15378"/>
        <dbReference type="ChEBI" id="CHEBI:16526"/>
        <dbReference type="ChEBI" id="CHEBI:33737"/>
        <dbReference type="ChEBI" id="CHEBI:33738"/>
        <dbReference type="ChEBI" id="CHEBI:57287"/>
        <dbReference type="ChEBI" id="CHEBI:57288"/>
        <dbReference type="EC" id="1.2.7.1"/>
    </reaction>
</comment>
<evidence type="ECO:0000256" key="1">
    <source>
        <dbReference type="ARBA" id="ARBA00009032"/>
    </source>
</evidence>
<evidence type="ECO:0000256" key="12">
    <source>
        <dbReference type="PIRSR" id="PIRSR000159-50"/>
    </source>
</evidence>
<dbReference type="Pfam" id="PF01558">
    <property type="entry name" value="POR"/>
    <property type="match status" value="1"/>
</dbReference>
<dbReference type="Pfam" id="PF12838">
    <property type="entry name" value="Fer4_7"/>
    <property type="match status" value="1"/>
</dbReference>
<evidence type="ECO:0000256" key="4">
    <source>
        <dbReference type="ARBA" id="ARBA00022723"/>
    </source>
</evidence>
<feature type="binding site" evidence="12">
    <location>
        <position position="1109"/>
    </location>
    <ligand>
        <name>[4Fe-4S] cluster</name>
        <dbReference type="ChEBI" id="CHEBI:49883"/>
        <label>3</label>
    </ligand>
</feature>
<dbReference type="Pfam" id="PF02775">
    <property type="entry name" value="TPP_enzyme_C"/>
    <property type="match status" value="1"/>
</dbReference>
<evidence type="ECO:0000256" key="9">
    <source>
        <dbReference type="PIRNR" id="PIRNR000159"/>
    </source>
</evidence>
<feature type="binding site" evidence="10">
    <location>
        <begin position="1000"/>
        <end position="1003"/>
    </location>
    <ligand>
        <name>thiamine diphosphate</name>
        <dbReference type="ChEBI" id="CHEBI:58937"/>
    </ligand>
</feature>
<evidence type="ECO:0000259" key="13">
    <source>
        <dbReference type="PROSITE" id="PS51379"/>
    </source>
</evidence>
<dbReference type="SMART" id="SM00890">
    <property type="entry name" value="EKR"/>
    <property type="match status" value="1"/>
</dbReference>
<protein>
    <recommendedName>
        <fullName evidence="9">Pyruvate:ferredoxin oxidoreductase</fullName>
        <ecNumber evidence="9">1.2.7.1</ecNumber>
    </recommendedName>
    <alternativeName>
        <fullName evidence="9">Pyruvate synthase</fullName>
    </alternativeName>
</protein>
<feature type="binding site" evidence="12">
    <location>
        <position position="700"/>
    </location>
    <ligand>
        <name>[4Fe-4S] cluster</name>
        <dbReference type="ChEBI" id="CHEBI:49883"/>
        <label>1</label>
    </ligand>
</feature>
<evidence type="ECO:0000313" key="15">
    <source>
        <dbReference type="Proteomes" id="UP000681035"/>
    </source>
</evidence>
<dbReference type="KEGG" id="vcop:MM50RIKEN_22240"/>
<dbReference type="AlphaFoldDB" id="A0A810QA86"/>
<feature type="binding site" evidence="12">
    <location>
        <position position="764"/>
    </location>
    <ligand>
        <name>[4Fe-4S] cluster</name>
        <dbReference type="ChEBI" id="CHEBI:49883"/>
        <label>1</label>
    </ligand>
</feature>
<feature type="binding site" evidence="10">
    <location>
        <position position="31"/>
    </location>
    <ligand>
        <name>pyruvate</name>
        <dbReference type="ChEBI" id="CHEBI:15361"/>
    </ligand>
</feature>
<dbReference type="EC" id="1.2.7.1" evidence="9"/>
<feature type="binding site" evidence="10">
    <location>
        <position position="114"/>
    </location>
    <ligand>
        <name>pyruvate</name>
        <dbReference type="ChEBI" id="CHEBI:15361"/>
    </ligand>
</feature>
<feature type="site" description="Important for catalytic activity" evidence="11">
    <location>
        <position position="114"/>
    </location>
</feature>
<dbReference type="Gene3D" id="3.30.70.20">
    <property type="match status" value="1"/>
</dbReference>
<dbReference type="CDD" id="cd07034">
    <property type="entry name" value="TPP_PYR_PFOR_IOR-alpha_like"/>
    <property type="match status" value="1"/>
</dbReference>
<evidence type="ECO:0000256" key="8">
    <source>
        <dbReference type="ARBA" id="ARBA00023014"/>
    </source>
</evidence>
<keyword evidence="7 12" id="KW-0408">Iron</keyword>
<gene>
    <name evidence="14" type="ORF">MM50RIKEN_22240</name>
</gene>
<keyword evidence="6 9" id="KW-0560">Oxidoreductase</keyword>
<comment type="cofactor">
    <cofactor evidence="12">
        <name>[4Fe-4S] cluster</name>
        <dbReference type="ChEBI" id="CHEBI:49883"/>
    </cofactor>
    <text evidence="12">Binds 3 [4Fe-4S] clusters per subunit.</text>
</comment>
<keyword evidence="2 9" id="KW-0813">Transport</keyword>
<dbReference type="InterPro" id="IPR019752">
    <property type="entry name" value="Pyrv/ketoisovalerate_OxRed_cat"/>
</dbReference>
<feature type="binding site" evidence="12">
    <location>
        <position position="754"/>
    </location>
    <ligand>
        <name>[4Fe-4S] cluster</name>
        <dbReference type="ChEBI" id="CHEBI:49883"/>
        <label>2</label>
    </ligand>
</feature>
<feature type="binding site" evidence="12">
    <location>
        <position position="703"/>
    </location>
    <ligand>
        <name>[4Fe-4S] cluster</name>
        <dbReference type="ChEBI" id="CHEBI:49883"/>
        <label>1</label>
    </ligand>
</feature>
<dbReference type="PROSITE" id="PS00198">
    <property type="entry name" value="4FE4S_FER_1"/>
    <property type="match status" value="1"/>
</dbReference>
<evidence type="ECO:0000313" key="14">
    <source>
        <dbReference type="EMBL" id="BCK82461.1"/>
    </source>
</evidence>
<dbReference type="SUPFAM" id="SSF54862">
    <property type="entry name" value="4Fe-4S ferredoxins"/>
    <property type="match status" value="1"/>
</dbReference>
<dbReference type="InterPro" id="IPR009014">
    <property type="entry name" value="Transketo_C/PFOR_II"/>
</dbReference>
<dbReference type="Pfam" id="PF10371">
    <property type="entry name" value="EKR"/>
    <property type="match status" value="1"/>
</dbReference>
<dbReference type="NCBIfam" id="TIGR02176">
    <property type="entry name" value="pyruv_ox_red"/>
    <property type="match status" value="1"/>
</dbReference>
<dbReference type="Proteomes" id="UP000681035">
    <property type="component" value="Chromosome"/>
</dbReference>
<dbReference type="FunFam" id="3.40.50.970:FF:000041">
    <property type="entry name" value="Pyruvate:ferredoxin (Flavodoxin) oxidoreductase"/>
    <property type="match status" value="1"/>
</dbReference>
<dbReference type="GO" id="GO:0019164">
    <property type="term" value="F:pyruvate synthase activity"/>
    <property type="evidence" value="ECO:0007669"/>
    <property type="project" value="UniProtKB-EC"/>
</dbReference>
<dbReference type="RefSeq" id="WP_213541018.1">
    <property type="nucleotide sequence ID" value="NZ_AP023418.1"/>
</dbReference>
<dbReference type="GO" id="GO:0030976">
    <property type="term" value="F:thiamine pyrophosphate binding"/>
    <property type="evidence" value="ECO:0007669"/>
    <property type="project" value="InterPro"/>
</dbReference>
<feature type="binding site" evidence="12">
    <location>
        <position position="821"/>
    </location>
    <ligand>
        <name>[4Fe-4S] cluster</name>
        <dbReference type="ChEBI" id="CHEBI:49883"/>
        <label>3</label>
    </ligand>
</feature>
<evidence type="ECO:0000256" key="10">
    <source>
        <dbReference type="PIRSR" id="PIRSR000159-1"/>
    </source>
</evidence>
<dbReference type="Gene3D" id="4.10.780.10">
    <property type="entry name" value="Pyruvate-flavodoxin oxidoreductase, EKR domain"/>
    <property type="match status" value="1"/>
</dbReference>
<reference evidence="14" key="1">
    <citation type="submission" date="2020-09" db="EMBL/GenBank/DDBJ databases">
        <title>New species isolated from human feces.</title>
        <authorList>
            <person name="Kitahara M."/>
            <person name="Shigeno Y."/>
            <person name="Shime M."/>
            <person name="Matsumoto Y."/>
            <person name="Nakamura S."/>
            <person name="Motooka D."/>
            <person name="Fukuoka S."/>
            <person name="Nishikawa H."/>
            <person name="Benno Y."/>
        </authorList>
    </citation>
    <scope>NUCLEOTIDE SEQUENCE</scope>
    <source>
        <strain evidence="14">MM50</strain>
    </source>
</reference>
<dbReference type="Pfam" id="PF17147">
    <property type="entry name" value="PFOR_II"/>
    <property type="match status" value="1"/>
</dbReference>
<dbReference type="FunFam" id="3.40.50.970:FF:000012">
    <property type="entry name" value="Pyruvate:ferredoxin (Flavodoxin) oxidoreductase"/>
    <property type="match status" value="1"/>
</dbReference>
<dbReference type="PIRSF" id="PIRSF000159">
    <property type="entry name" value="NifJ"/>
    <property type="match status" value="1"/>
</dbReference>
<feature type="binding site" evidence="12">
    <location>
        <position position="846"/>
    </location>
    <ligand>
        <name>[4Fe-4S] cluster</name>
        <dbReference type="ChEBI" id="CHEBI:49883"/>
        <label>3</label>
    </ligand>
</feature>
<dbReference type="GO" id="GO:0051539">
    <property type="term" value="F:4 iron, 4 sulfur cluster binding"/>
    <property type="evidence" value="ECO:0007669"/>
    <property type="project" value="UniProtKB-KW"/>
</dbReference>
<dbReference type="InterPro" id="IPR017900">
    <property type="entry name" value="4Fe4S_Fe_S_CS"/>
</dbReference>
<dbReference type="InterPro" id="IPR002880">
    <property type="entry name" value="Pyrv_Fd/Flavodoxin_OxRdtase_N"/>
</dbReference>
<sequence>MERKMKSMDGNNAAAHVSYAFSEVAAIYPITPSSPMADFVDQWSANGLKNIFGTKVKVVEMQSEAGAAGAVHGSLGAGALTTTYTASQGLLLMIPNMYKIAAEQLPAVFHVSARTVSTQALNIFGDHSDVMACRQTGFAMLCEGNVQEVMDLSPVAHLAALEGKVPFINFFDGFRTSHEIQKIAVWDYEDLKDMCDMDAVKEFRAHALNPEHPHMRGSHENGDIYFQHREACNKYYAALPAVVEKYMDKINAKLGTDYQLFNYYGAPDADRVIVAMGSICDVAEEVIDYLNAHGEKVGLVKVRLFRPFAPEKLVAAIPATAKRVAVLDRTKEPGAMGEPLYQDVVTALANAGKNDVQVIGGRYGLGSKDTPPASVFAVYEELKRDEMKRQFTIGIVDDVTNLSLPEDKNCPNTAAPGTIECKFWGLGGDGTVGANKNSIKIIGDHTDKYVQAYFQYDSKKTGGVTISHLRFGDHPIRSPYYINKADFVACHNPSYITKGYKMVNDVKPGGVFMINCQWDFEELNHHLKADAKRYIARNNIQLYTINAIDLAIEIGMGKRNNTILQSAFFSLAKVLPEEDAIRFMKEKAKASYLKKGQDVVDMNYKAIDLGATAYKKIDVPAEWADAVDEPDTRELKGKPELVKMVKEILEPVGKMDGDSLPVSAFAEHVDGQFELGASAYEKRGVAVSVPTWDANKCIQCNQCAYVCPHATIRPFALTAEEAKNAPEAAKIVDVKAGKGKGTYQFTMAISPLDCMGCGVCIGVCPVNALSMVPQEGELAQQDVFNYCVAEVSEKKDMQDNTVKGSQFKQPMLEFSGSCAGCAETSYARLVTQLFGDHMYISNATGCSSIWGGPAATSPYCANKEGHGPAWCNSLFEDNAEHGLGMYIGQNKIRQDLAEETRQLIAVEWARPELKAAAQAWLDTMEDGEANAEAARAFVKALEDSICTVEELAAVPQFAEHAAQLKAKGALFCDCAACTIAADLLSKKEYLAKKSMWIFGGDGWAYDIGYGGLDHVIASKQDVNIFVFDTEVYSNTGGQASKASNIGQVCQFAAAGKEVKKKSLAEIAMQYGYVYVAQVAMGANPAQTIKAIAEAEAYHGPSLIIGYSPCEMHSIKGGMMNCQKEMKRAVDCGYWNLFRFNPAAPAGQRFSMDSKAPAGGYQEFLMNEARYSRLTREFPDRAEALFARNEEEAKNRYEHLLKLIEMYDK</sequence>
<name>A0A810QA86_9FIRM</name>
<keyword evidence="4 12" id="KW-0479">Metal-binding</keyword>
<evidence type="ECO:0000256" key="11">
    <source>
        <dbReference type="PIRSR" id="PIRSR000159-2"/>
    </source>
</evidence>
<feature type="binding site" evidence="10">
    <location>
        <position position="846"/>
    </location>
    <ligand>
        <name>thiamine diphosphate</name>
        <dbReference type="ChEBI" id="CHEBI:58937"/>
    </ligand>
</feature>
<feature type="binding site" evidence="10">
    <location>
        <position position="64"/>
    </location>
    <ligand>
        <name>thiamine diphosphate</name>
        <dbReference type="ChEBI" id="CHEBI:58937"/>
    </ligand>
</feature>
<dbReference type="GO" id="GO:0006979">
    <property type="term" value="P:response to oxidative stress"/>
    <property type="evidence" value="ECO:0007669"/>
    <property type="project" value="TreeGrafter"/>
</dbReference>
<feature type="binding site" evidence="12">
    <location>
        <position position="760"/>
    </location>
    <ligand>
        <name>[4Fe-4S] cluster</name>
        <dbReference type="ChEBI" id="CHEBI:49883"/>
        <label>2</label>
    </ligand>
</feature>
<dbReference type="InterPro" id="IPR002869">
    <property type="entry name" value="Pyrv_flavodox_OxRed_cen"/>
</dbReference>
<accession>A0A810QA86</accession>
<dbReference type="GO" id="GO:0005506">
    <property type="term" value="F:iron ion binding"/>
    <property type="evidence" value="ECO:0007669"/>
    <property type="project" value="InterPro"/>
</dbReference>
<evidence type="ECO:0000256" key="5">
    <source>
        <dbReference type="ARBA" id="ARBA00022982"/>
    </source>
</evidence>
<proteinExistence type="inferred from homology"/>
<feature type="domain" description="4Fe-4S ferredoxin-type" evidence="13">
    <location>
        <begin position="688"/>
        <end position="717"/>
    </location>
</feature>
<organism evidence="14 15">
    <name type="scientific">Vescimonas coprocola</name>
    <dbReference type="NCBI Taxonomy" id="2714355"/>
    <lineage>
        <taxon>Bacteria</taxon>
        <taxon>Bacillati</taxon>
        <taxon>Bacillota</taxon>
        <taxon>Clostridia</taxon>
        <taxon>Eubacteriales</taxon>
        <taxon>Oscillospiraceae</taxon>
        <taxon>Vescimonas</taxon>
    </lineage>
</organism>
<keyword evidence="5 9" id="KW-0249">Electron transport</keyword>
<dbReference type="CDD" id="cd03377">
    <property type="entry name" value="TPP_PFOR_PNO"/>
    <property type="match status" value="1"/>
</dbReference>
<dbReference type="FunFam" id="3.40.920.10:FF:000001">
    <property type="entry name" value="Pyruvate:ferredoxin (Flavodoxin) oxidoreductase"/>
    <property type="match status" value="1"/>
</dbReference>
<evidence type="ECO:0000256" key="6">
    <source>
        <dbReference type="ARBA" id="ARBA00023002"/>
    </source>
</evidence>
<feature type="binding site" evidence="12">
    <location>
        <position position="818"/>
    </location>
    <ligand>
        <name>[4Fe-4S] cluster</name>
        <dbReference type="ChEBI" id="CHEBI:49883"/>
        <label>3</label>
    </ligand>
</feature>
<comment type="similarity">
    <text evidence="1 9">Belongs to the pyruvate:ferredoxin/flavodoxin oxidoreductase family.</text>
</comment>
<evidence type="ECO:0000256" key="7">
    <source>
        <dbReference type="ARBA" id="ARBA00023004"/>
    </source>
</evidence>
<dbReference type="Gene3D" id="3.40.50.970">
    <property type="match status" value="2"/>
</dbReference>
<feature type="site" description="Important for catalytic activity" evidence="11">
    <location>
        <position position="31"/>
    </location>
</feature>
<keyword evidence="3 12" id="KW-0004">4Fe-4S</keyword>
<dbReference type="InterPro" id="IPR017896">
    <property type="entry name" value="4Fe4S_Fe-S-bd"/>
</dbReference>
<dbReference type="GO" id="GO:0022900">
    <property type="term" value="P:electron transport chain"/>
    <property type="evidence" value="ECO:0007669"/>
    <property type="project" value="InterPro"/>
</dbReference>
<feature type="site" description="Important for catalytic activity" evidence="11">
    <location>
        <position position="1034"/>
    </location>
</feature>
<dbReference type="SUPFAM" id="SSF52518">
    <property type="entry name" value="Thiamin diphosphate-binding fold (THDP-binding)"/>
    <property type="match status" value="2"/>
</dbReference>
<feature type="binding site" evidence="10">
    <location>
        <position position="823"/>
    </location>
    <ligand>
        <name>thiamine diphosphate</name>
        <dbReference type="ChEBI" id="CHEBI:58937"/>
    </ligand>
</feature>
<feature type="site" description="Important for catalytic activity" evidence="11">
    <location>
        <position position="64"/>
    </location>
</feature>
<dbReference type="InterPro" id="IPR037112">
    <property type="entry name" value="Pyrv-flavodox_OxR_EKR_sf"/>
</dbReference>
<dbReference type="InterPro" id="IPR019456">
    <property type="entry name" value="Pyrv-flavodox_OxRtase_EKR"/>
</dbReference>
<dbReference type="Gene3D" id="3.40.50.920">
    <property type="match status" value="1"/>
</dbReference>
<dbReference type="Pfam" id="PF01855">
    <property type="entry name" value="POR_N"/>
    <property type="match status" value="1"/>
</dbReference>
<dbReference type="SUPFAM" id="SSF53323">
    <property type="entry name" value="Pyruvate-ferredoxin oxidoreductase, PFOR, domain III"/>
    <property type="match status" value="1"/>
</dbReference>
<keyword evidence="8 12" id="KW-0411">Iron-sulfur</keyword>
<feature type="binding site" evidence="10">
    <location>
        <begin position="1029"/>
        <end position="1034"/>
    </location>
    <ligand>
        <name>thiamine diphosphate</name>
        <dbReference type="ChEBI" id="CHEBI:58937"/>
    </ligand>
</feature>
<dbReference type="InterPro" id="IPR011766">
    <property type="entry name" value="TPP_enzyme_TPP-bd"/>
</dbReference>
<evidence type="ECO:0000256" key="3">
    <source>
        <dbReference type="ARBA" id="ARBA00022485"/>
    </source>
</evidence>
<dbReference type="SUPFAM" id="SSF52922">
    <property type="entry name" value="TK C-terminal domain-like"/>
    <property type="match status" value="1"/>
</dbReference>
<dbReference type="Gene3D" id="3.40.920.10">
    <property type="entry name" value="Pyruvate-ferredoxin oxidoreductase, PFOR, domain III"/>
    <property type="match status" value="1"/>
</dbReference>
<feature type="binding site" evidence="12">
    <location>
        <position position="697"/>
    </location>
    <ligand>
        <name>[4Fe-4S] cluster</name>
        <dbReference type="ChEBI" id="CHEBI:49883"/>
        <label>1</label>
    </ligand>
</feature>
<evidence type="ECO:0000256" key="2">
    <source>
        <dbReference type="ARBA" id="ARBA00022448"/>
    </source>
</evidence>
<feature type="binding site" evidence="12">
    <location>
        <position position="707"/>
    </location>
    <ligand>
        <name>[4Fe-4S] cluster</name>
        <dbReference type="ChEBI" id="CHEBI:49883"/>
        <label>2</label>
    </ligand>
</feature>
<keyword evidence="15" id="KW-1185">Reference proteome</keyword>
<dbReference type="InterPro" id="IPR011895">
    <property type="entry name" value="Pyrv_flavodox_OxRed"/>
</dbReference>
<dbReference type="FunFam" id="3.40.50.920:FF:000007">
    <property type="entry name" value="Pyruvate:ferredoxin (Flavodoxin) oxidoreductase"/>
    <property type="match status" value="1"/>
</dbReference>
<feature type="binding site" evidence="12">
    <location>
        <position position="757"/>
    </location>
    <ligand>
        <name>[4Fe-4S] cluster</name>
        <dbReference type="ChEBI" id="CHEBI:49883"/>
        <label>2</label>
    </ligand>
</feature>
<keyword evidence="14" id="KW-0670">Pyruvate</keyword>
<dbReference type="EMBL" id="AP023418">
    <property type="protein sequence ID" value="BCK82461.1"/>
    <property type="molecule type" value="Genomic_DNA"/>
</dbReference>
<dbReference type="PROSITE" id="PS51379">
    <property type="entry name" value="4FE4S_FER_2"/>
    <property type="match status" value="2"/>
</dbReference>
<dbReference type="PANTHER" id="PTHR32154">
    <property type="entry name" value="PYRUVATE-FLAVODOXIN OXIDOREDUCTASE-RELATED"/>
    <property type="match status" value="1"/>
</dbReference>
<dbReference type="InterPro" id="IPR033412">
    <property type="entry name" value="PFOR_II"/>
</dbReference>
<feature type="domain" description="4Fe-4S ferredoxin-type" evidence="13">
    <location>
        <begin position="745"/>
        <end position="774"/>
    </location>
</feature>
<dbReference type="InterPro" id="IPR029061">
    <property type="entry name" value="THDP-binding"/>
</dbReference>